<dbReference type="Proteomes" id="UP000735302">
    <property type="component" value="Unassembled WGS sequence"/>
</dbReference>
<dbReference type="EMBL" id="BLXT01002132">
    <property type="protein sequence ID" value="GFN91391.1"/>
    <property type="molecule type" value="Genomic_DNA"/>
</dbReference>
<gene>
    <name evidence="1" type="ORF">PoB_001789700</name>
</gene>
<evidence type="ECO:0000313" key="2">
    <source>
        <dbReference type="Proteomes" id="UP000735302"/>
    </source>
</evidence>
<accession>A0AAV3ZA91</accession>
<protein>
    <submittedName>
        <fullName evidence="1">Uncharacterized protein</fullName>
    </submittedName>
</protein>
<dbReference type="AlphaFoldDB" id="A0AAV3ZA91"/>
<organism evidence="1 2">
    <name type="scientific">Plakobranchus ocellatus</name>
    <dbReference type="NCBI Taxonomy" id="259542"/>
    <lineage>
        <taxon>Eukaryota</taxon>
        <taxon>Metazoa</taxon>
        <taxon>Spiralia</taxon>
        <taxon>Lophotrochozoa</taxon>
        <taxon>Mollusca</taxon>
        <taxon>Gastropoda</taxon>
        <taxon>Heterobranchia</taxon>
        <taxon>Euthyneura</taxon>
        <taxon>Panpulmonata</taxon>
        <taxon>Sacoglossa</taxon>
        <taxon>Placobranchoidea</taxon>
        <taxon>Plakobranchidae</taxon>
        <taxon>Plakobranchus</taxon>
    </lineage>
</organism>
<proteinExistence type="predicted"/>
<keyword evidence="2" id="KW-1185">Reference proteome</keyword>
<evidence type="ECO:0000313" key="1">
    <source>
        <dbReference type="EMBL" id="GFN91391.1"/>
    </source>
</evidence>
<sequence length="108" mass="11473">MSTGYDLITSCKHCSHTSKTDDTVLLAEKAVINLKTPLLCGEVKTLCILGGICNVIFGKVERARGPEDPDISVVVGATTSRAQVLHETATGPLQVTRVERHGGVDLTN</sequence>
<reference evidence="1 2" key="1">
    <citation type="journal article" date="2021" name="Elife">
        <title>Chloroplast acquisition without the gene transfer in kleptoplastic sea slugs, Plakobranchus ocellatus.</title>
        <authorList>
            <person name="Maeda T."/>
            <person name="Takahashi S."/>
            <person name="Yoshida T."/>
            <person name="Shimamura S."/>
            <person name="Takaki Y."/>
            <person name="Nagai Y."/>
            <person name="Toyoda A."/>
            <person name="Suzuki Y."/>
            <person name="Arimoto A."/>
            <person name="Ishii H."/>
            <person name="Satoh N."/>
            <person name="Nishiyama T."/>
            <person name="Hasebe M."/>
            <person name="Maruyama T."/>
            <person name="Minagawa J."/>
            <person name="Obokata J."/>
            <person name="Shigenobu S."/>
        </authorList>
    </citation>
    <scope>NUCLEOTIDE SEQUENCE [LARGE SCALE GENOMIC DNA]</scope>
</reference>
<name>A0AAV3ZA91_9GAST</name>
<comment type="caution">
    <text evidence="1">The sequence shown here is derived from an EMBL/GenBank/DDBJ whole genome shotgun (WGS) entry which is preliminary data.</text>
</comment>